<sequence length="112" mass="12868">MLGEARKLLGNDVRLVIGWFHFQGQPRFFFSDKTLKSWIKGEKKEKYNIHCWLAKGNKIIDLTLVDTIKEIDSSMIDGNLSYVDSDIANQIGIKYKEKMSGDEVLFKIGLAR</sequence>
<gene>
    <name evidence="1" type="ORF">A8C75_17665</name>
</gene>
<dbReference type="AlphaFoldDB" id="A0A1A9F2W8"/>
<proteinExistence type="predicted"/>
<dbReference type="KEGG" id="mars:A8C75_17665"/>
<dbReference type="EMBL" id="CP015839">
    <property type="protein sequence ID" value="ANG64119.1"/>
    <property type="molecule type" value="Genomic_DNA"/>
</dbReference>
<keyword evidence="2" id="KW-1185">Reference proteome</keyword>
<name>A0A1A9F2W8_9GAMM</name>
<evidence type="ECO:0000313" key="1">
    <source>
        <dbReference type="EMBL" id="ANG64119.1"/>
    </source>
</evidence>
<accession>A0A1A9F2W8</accession>
<reference evidence="2" key="1">
    <citation type="submission" date="2016-05" db="EMBL/GenBank/DDBJ databases">
        <authorList>
            <person name="Baek K."/>
            <person name="Yang S.-J."/>
        </authorList>
    </citation>
    <scope>NUCLEOTIDE SEQUENCE [LARGE SCALE GENOMIC DNA]</scope>
    <source>
        <strain evidence="2">ST58-10</strain>
    </source>
</reference>
<organism evidence="1 2">
    <name type="scientific">Marinobacterium aestuarii</name>
    <dbReference type="NCBI Taxonomy" id="1821621"/>
    <lineage>
        <taxon>Bacteria</taxon>
        <taxon>Pseudomonadati</taxon>
        <taxon>Pseudomonadota</taxon>
        <taxon>Gammaproteobacteria</taxon>
        <taxon>Oceanospirillales</taxon>
        <taxon>Oceanospirillaceae</taxon>
        <taxon>Marinobacterium</taxon>
    </lineage>
</organism>
<protein>
    <submittedName>
        <fullName evidence="1">Uncharacterized protein</fullName>
    </submittedName>
</protein>
<dbReference type="Proteomes" id="UP000078070">
    <property type="component" value="Chromosome"/>
</dbReference>
<reference evidence="1 2" key="2">
    <citation type="journal article" date="2018" name="Int. J. Syst. Evol. Microbiol.">
        <title>Marinobacterium aestuarii sp. nov., a benzene-degrading marine bacterium isolated from estuary sediment.</title>
        <authorList>
            <person name="Bae S.S."/>
            <person name="Jung J."/>
            <person name="Chung D."/>
            <person name="Baek K."/>
        </authorList>
    </citation>
    <scope>NUCLEOTIDE SEQUENCE [LARGE SCALE GENOMIC DNA]</scope>
    <source>
        <strain evidence="1 2">ST58-10</strain>
    </source>
</reference>
<evidence type="ECO:0000313" key="2">
    <source>
        <dbReference type="Proteomes" id="UP000078070"/>
    </source>
</evidence>